<evidence type="ECO:0000313" key="1">
    <source>
        <dbReference type="EMBL" id="QYC38835.1"/>
    </source>
</evidence>
<dbReference type="CDD" id="cd01637">
    <property type="entry name" value="IMPase_like"/>
    <property type="match status" value="1"/>
</dbReference>
<proteinExistence type="predicted"/>
<dbReference type="PANTHER" id="PTHR20854">
    <property type="entry name" value="INOSITOL MONOPHOSPHATASE"/>
    <property type="match status" value="1"/>
</dbReference>
<keyword evidence="2" id="KW-1185">Reference proteome</keyword>
<dbReference type="PRINTS" id="PR00377">
    <property type="entry name" value="IMPHPHTASES"/>
</dbReference>
<dbReference type="PANTHER" id="PTHR20854:SF4">
    <property type="entry name" value="INOSITOL-1-MONOPHOSPHATASE-RELATED"/>
    <property type="match status" value="1"/>
</dbReference>
<dbReference type="SUPFAM" id="SSF56655">
    <property type="entry name" value="Carbohydrate phosphatase"/>
    <property type="match status" value="1"/>
</dbReference>
<organism evidence="1 2">
    <name type="scientific">Nonomuraea coxensis DSM 45129</name>
    <dbReference type="NCBI Taxonomy" id="1122611"/>
    <lineage>
        <taxon>Bacteria</taxon>
        <taxon>Bacillati</taxon>
        <taxon>Actinomycetota</taxon>
        <taxon>Actinomycetes</taxon>
        <taxon>Streptosporangiales</taxon>
        <taxon>Streptosporangiaceae</taxon>
        <taxon>Nonomuraea</taxon>
    </lineage>
</organism>
<dbReference type="Proteomes" id="UP000824681">
    <property type="component" value="Chromosome"/>
</dbReference>
<keyword evidence="1" id="KW-0378">Hydrolase</keyword>
<name>A0ABX8TTN5_9ACTN</name>
<protein>
    <submittedName>
        <fullName evidence="1">Inositol-1-monophosphatase</fullName>
        <ecNumber evidence="1">3.1.3.25</ecNumber>
    </submittedName>
</protein>
<dbReference type="Gene3D" id="3.40.190.80">
    <property type="match status" value="1"/>
</dbReference>
<dbReference type="InterPro" id="IPR000760">
    <property type="entry name" value="Inositol_monophosphatase-like"/>
</dbReference>
<dbReference type="EMBL" id="CP068985">
    <property type="protein sequence ID" value="QYC38835.1"/>
    <property type="molecule type" value="Genomic_DNA"/>
</dbReference>
<sequence length="269" mass="28918">MYREFVEHALGLASEVALDKFGHVSGRVKEGDPHQVLTEADSAIGKLLLGLVREEFPRHSLIDEEAGVLDNNSRYTWVIDPIDGTSNFAAGLPQYGIMIGLLEDATPIAGGIALPAFREIYSAEKGEGTTCNGVPVRVAAGGELGGRMLCYGIDADPDRPEVARAECELLAELLLAGPYKLRSSNSAFDVVMVASGRYGAFLNRTSKIWDNVAPHIVVEEAGGRWTAFDGSLIDYSSPVHQATRNFTHCGASQAVFQHIQAVIHQAQPA</sequence>
<dbReference type="Gene3D" id="3.30.540.10">
    <property type="entry name" value="Fructose-1,6-Bisphosphatase, subunit A, domain 1"/>
    <property type="match status" value="1"/>
</dbReference>
<reference evidence="1 2" key="1">
    <citation type="journal article" date="2021" name="ACS Chem. Biol.">
        <title>Genomic-Led Discovery of a Novel Glycopeptide Antibiotic by Nonomuraea coxensis DSM 45129.</title>
        <authorList>
            <person name="Yushchuk O."/>
            <person name="Vior N.M."/>
            <person name="Andreo-Vidal A."/>
            <person name="Berini F."/>
            <person name="Ruckert C."/>
            <person name="Busche T."/>
            <person name="Binda E."/>
            <person name="Kalinowski J."/>
            <person name="Truman A.W."/>
            <person name="Marinelli F."/>
        </authorList>
    </citation>
    <scope>NUCLEOTIDE SEQUENCE [LARGE SCALE GENOMIC DNA]</scope>
    <source>
        <strain evidence="1 2">DSM 45129</strain>
    </source>
</reference>
<gene>
    <name evidence="1" type="primary">suhB1</name>
    <name evidence="1" type="ORF">Nocox_06040</name>
</gene>
<accession>A0ABX8TTN5</accession>
<dbReference type="GO" id="GO:0052834">
    <property type="term" value="F:inositol monophosphate phosphatase activity"/>
    <property type="evidence" value="ECO:0007669"/>
    <property type="project" value="UniProtKB-EC"/>
</dbReference>
<dbReference type="Pfam" id="PF00459">
    <property type="entry name" value="Inositol_P"/>
    <property type="match status" value="1"/>
</dbReference>
<dbReference type="RefSeq" id="WP_157382847.1">
    <property type="nucleotide sequence ID" value="NZ_CP068985.1"/>
</dbReference>
<evidence type="ECO:0000313" key="2">
    <source>
        <dbReference type="Proteomes" id="UP000824681"/>
    </source>
</evidence>
<dbReference type="EC" id="3.1.3.25" evidence="1"/>